<evidence type="ECO:0000313" key="2">
    <source>
        <dbReference type="Proteomes" id="UP001221898"/>
    </source>
</evidence>
<sequence>MPHLQKTTEEQHYTKIMQLVCRLLLHIAENWQVVQEDFLDVLDLAVEVEKDVSQQAAHELGKVAMEKATAAPLPHLPGPATVL</sequence>
<dbReference type="AlphaFoldDB" id="A0AAD7W4P9"/>
<name>A0AAD7W4P9_9TELE</name>
<proteinExistence type="predicted"/>
<dbReference type="EMBL" id="JAINUG010000277">
    <property type="protein sequence ID" value="KAJ8384176.1"/>
    <property type="molecule type" value="Genomic_DNA"/>
</dbReference>
<reference evidence="1" key="1">
    <citation type="journal article" date="2023" name="Science">
        <title>Genome structures resolve the early diversification of teleost fishes.</title>
        <authorList>
            <person name="Parey E."/>
            <person name="Louis A."/>
            <person name="Montfort J."/>
            <person name="Bouchez O."/>
            <person name="Roques C."/>
            <person name="Iampietro C."/>
            <person name="Lluch J."/>
            <person name="Castinel A."/>
            <person name="Donnadieu C."/>
            <person name="Desvignes T."/>
            <person name="Floi Bucao C."/>
            <person name="Jouanno E."/>
            <person name="Wen M."/>
            <person name="Mejri S."/>
            <person name="Dirks R."/>
            <person name="Jansen H."/>
            <person name="Henkel C."/>
            <person name="Chen W.J."/>
            <person name="Zahm M."/>
            <person name="Cabau C."/>
            <person name="Klopp C."/>
            <person name="Thompson A.W."/>
            <person name="Robinson-Rechavi M."/>
            <person name="Braasch I."/>
            <person name="Lecointre G."/>
            <person name="Bobe J."/>
            <person name="Postlethwait J.H."/>
            <person name="Berthelot C."/>
            <person name="Roest Crollius H."/>
            <person name="Guiguen Y."/>
        </authorList>
    </citation>
    <scope>NUCLEOTIDE SEQUENCE</scope>
    <source>
        <strain evidence="1">NC1722</strain>
    </source>
</reference>
<gene>
    <name evidence="1" type="ORF">AAFF_G00207940</name>
</gene>
<dbReference type="Proteomes" id="UP001221898">
    <property type="component" value="Unassembled WGS sequence"/>
</dbReference>
<protein>
    <submittedName>
        <fullName evidence="1">Uncharacterized protein</fullName>
    </submittedName>
</protein>
<evidence type="ECO:0000313" key="1">
    <source>
        <dbReference type="EMBL" id="KAJ8384176.1"/>
    </source>
</evidence>
<comment type="caution">
    <text evidence="1">The sequence shown here is derived from an EMBL/GenBank/DDBJ whole genome shotgun (WGS) entry which is preliminary data.</text>
</comment>
<organism evidence="1 2">
    <name type="scientific">Aldrovandia affinis</name>
    <dbReference type="NCBI Taxonomy" id="143900"/>
    <lineage>
        <taxon>Eukaryota</taxon>
        <taxon>Metazoa</taxon>
        <taxon>Chordata</taxon>
        <taxon>Craniata</taxon>
        <taxon>Vertebrata</taxon>
        <taxon>Euteleostomi</taxon>
        <taxon>Actinopterygii</taxon>
        <taxon>Neopterygii</taxon>
        <taxon>Teleostei</taxon>
        <taxon>Notacanthiformes</taxon>
        <taxon>Halosauridae</taxon>
        <taxon>Aldrovandia</taxon>
    </lineage>
</organism>
<accession>A0AAD7W4P9</accession>
<keyword evidence="2" id="KW-1185">Reference proteome</keyword>